<dbReference type="AlphaFoldDB" id="A0A4Q9N8P0"/>
<feature type="compositionally biased region" description="Basic and acidic residues" evidence="1">
    <location>
        <begin position="15"/>
        <end position="36"/>
    </location>
</feature>
<reference evidence="2" key="1">
    <citation type="submission" date="2019-01" db="EMBL/GenBank/DDBJ databases">
        <title>Draft genome sequences of three monokaryotic isolates of the white-rot basidiomycete fungus Dichomitus squalens.</title>
        <authorList>
            <consortium name="DOE Joint Genome Institute"/>
            <person name="Lopez S.C."/>
            <person name="Andreopoulos B."/>
            <person name="Pangilinan J."/>
            <person name="Lipzen A."/>
            <person name="Riley R."/>
            <person name="Ahrendt S."/>
            <person name="Ng V."/>
            <person name="Barry K."/>
            <person name="Daum C."/>
            <person name="Grigoriev I.V."/>
            <person name="Hilden K.S."/>
            <person name="Makela M.R."/>
            <person name="de Vries R.P."/>
        </authorList>
    </citation>
    <scope>NUCLEOTIDE SEQUENCE [LARGE SCALE GENOMIC DNA]</scope>
    <source>
        <strain evidence="2">OM18370.1</strain>
    </source>
</reference>
<dbReference type="EMBL" id="ML143386">
    <property type="protein sequence ID" value="TBU35661.1"/>
    <property type="molecule type" value="Genomic_DNA"/>
</dbReference>
<protein>
    <submittedName>
        <fullName evidence="2">Uncharacterized protein</fullName>
    </submittedName>
</protein>
<organism evidence="2">
    <name type="scientific">Dichomitus squalens</name>
    <dbReference type="NCBI Taxonomy" id="114155"/>
    <lineage>
        <taxon>Eukaryota</taxon>
        <taxon>Fungi</taxon>
        <taxon>Dikarya</taxon>
        <taxon>Basidiomycota</taxon>
        <taxon>Agaricomycotina</taxon>
        <taxon>Agaricomycetes</taxon>
        <taxon>Polyporales</taxon>
        <taxon>Polyporaceae</taxon>
        <taxon>Dichomitus</taxon>
    </lineage>
</organism>
<sequence length="150" mass="17301">MLYSWYPTSERALVRREHHTEHSEYPANNREEGAERRRGRSVVDVDGVGNRSWDSLFPRSEYKRPVAWYDDRNTRSAHVRRRSLAKTTGGPQALFFRQTRGSSVAMVGRSGDRAKTDAYGMRRSDRVRDVHGSIDESSSNWYLSGEVATY</sequence>
<accession>A0A4Q9N8P0</accession>
<feature type="region of interest" description="Disordered" evidence="1">
    <location>
        <begin position="15"/>
        <end position="41"/>
    </location>
</feature>
<name>A0A4Q9N8P0_9APHY</name>
<dbReference type="Proteomes" id="UP000292957">
    <property type="component" value="Unassembled WGS sequence"/>
</dbReference>
<evidence type="ECO:0000313" key="2">
    <source>
        <dbReference type="EMBL" id="TBU35661.1"/>
    </source>
</evidence>
<proteinExistence type="predicted"/>
<evidence type="ECO:0000256" key="1">
    <source>
        <dbReference type="SAM" id="MobiDB-lite"/>
    </source>
</evidence>
<gene>
    <name evidence="2" type="ORF">BD311DRAFT_744370</name>
</gene>